<dbReference type="InterPro" id="IPR057207">
    <property type="entry name" value="FBXL15_LRR"/>
</dbReference>
<sequence>MPRKKEVQALQRLCLENVAGNMSCLWLKDYADKYLDEYHFRYIMGPFSELAGSVVQELLQLMGQSGRLTRPMLHLLLVPHLTQLSLSTCPKLVTKAIADIITVRCKNLSSLDLRGCSRIPADSLVDLAEILPGLTKLNLSGTQCNTAVLSAVGSSCRRLRELDVSACARLSGASLLYLAYDPIAGAFCCPALQALAASDLEPSASSQDLLWSLVFLLLALPSLKSLASSLVPDAVCLVHHQEFGGAQIPPEFPSLEELARRHRAPSFTGEGSAKLTLPLREMLEVSEDSLPAICAACPHVARATVILEDGPAKGKSPLLSWHRLAHLTLSCQGNRHLGELLPLATAQGSQLQTLSLGGFSLEDPLSFPTLLSRCPNLRELSASFCAPQLPGWHWEPLANGDGGLDVSLVPLDKFPRLRAFRLILAASDAPLPSPHSAVLSATLLSLLRNSPCLETLELIHVPFPLDGLLQKALETPGTPLAHLHKVSLAHSQVSAQTAHLLLSSENQLGHLDLQGCPDVTRGDHDQLLRRVHRERMDLLVLWR</sequence>
<gene>
    <name evidence="2" type="ORF">PODLI_1B006025</name>
</gene>
<dbReference type="InterPro" id="IPR006553">
    <property type="entry name" value="Leu-rich_rpt_Cys-con_subtyp"/>
</dbReference>
<dbReference type="AlphaFoldDB" id="A0AA35PHL1"/>
<keyword evidence="3" id="KW-1185">Reference proteome</keyword>
<dbReference type="GO" id="GO:0031146">
    <property type="term" value="P:SCF-dependent proteasomal ubiquitin-dependent protein catabolic process"/>
    <property type="evidence" value="ECO:0007669"/>
    <property type="project" value="TreeGrafter"/>
</dbReference>
<evidence type="ECO:0000313" key="2">
    <source>
        <dbReference type="EMBL" id="CAI5785002.1"/>
    </source>
</evidence>
<dbReference type="EMBL" id="OX395134">
    <property type="protein sequence ID" value="CAI5785002.1"/>
    <property type="molecule type" value="Genomic_DNA"/>
</dbReference>
<dbReference type="SUPFAM" id="SSF52058">
    <property type="entry name" value="L domain-like"/>
    <property type="match status" value="1"/>
</dbReference>
<dbReference type="GO" id="GO:0019005">
    <property type="term" value="C:SCF ubiquitin ligase complex"/>
    <property type="evidence" value="ECO:0007669"/>
    <property type="project" value="TreeGrafter"/>
</dbReference>
<feature type="domain" description="F-box/LRR-repeat protein 15-like leucin rich repeat" evidence="1">
    <location>
        <begin position="79"/>
        <end position="174"/>
    </location>
</feature>
<proteinExistence type="predicted"/>
<dbReference type="SUPFAM" id="SSF52047">
    <property type="entry name" value="RNI-like"/>
    <property type="match status" value="1"/>
</dbReference>
<dbReference type="Proteomes" id="UP001178461">
    <property type="component" value="Chromosome 9"/>
</dbReference>
<dbReference type="SMART" id="SM00367">
    <property type="entry name" value="LRR_CC"/>
    <property type="match status" value="2"/>
</dbReference>
<evidence type="ECO:0000259" key="1">
    <source>
        <dbReference type="Pfam" id="PF25372"/>
    </source>
</evidence>
<protein>
    <recommendedName>
        <fullName evidence="1">F-box/LRR-repeat protein 15-like leucin rich repeat domain-containing protein</fullName>
    </recommendedName>
</protein>
<dbReference type="Pfam" id="PF25372">
    <property type="entry name" value="DUF7885"/>
    <property type="match status" value="1"/>
</dbReference>
<name>A0AA35PHL1_9SAUR</name>
<dbReference type="Gene3D" id="3.80.10.10">
    <property type="entry name" value="Ribonuclease Inhibitor"/>
    <property type="match status" value="1"/>
</dbReference>
<organism evidence="2 3">
    <name type="scientific">Podarcis lilfordi</name>
    <name type="common">Lilford's wall lizard</name>
    <dbReference type="NCBI Taxonomy" id="74358"/>
    <lineage>
        <taxon>Eukaryota</taxon>
        <taxon>Metazoa</taxon>
        <taxon>Chordata</taxon>
        <taxon>Craniata</taxon>
        <taxon>Vertebrata</taxon>
        <taxon>Euteleostomi</taxon>
        <taxon>Lepidosauria</taxon>
        <taxon>Squamata</taxon>
        <taxon>Bifurcata</taxon>
        <taxon>Unidentata</taxon>
        <taxon>Episquamata</taxon>
        <taxon>Laterata</taxon>
        <taxon>Lacertibaenia</taxon>
        <taxon>Lacertidae</taxon>
        <taxon>Podarcis</taxon>
    </lineage>
</organism>
<dbReference type="PANTHER" id="PTHR13318">
    <property type="entry name" value="PARTNER OF PAIRED, ISOFORM B-RELATED"/>
    <property type="match status" value="1"/>
</dbReference>
<dbReference type="PANTHER" id="PTHR13318:SF190">
    <property type="entry name" value="PARTNER OF PAIRED, ISOFORM B"/>
    <property type="match status" value="1"/>
</dbReference>
<accession>A0AA35PHL1</accession>
<evidence type="ECO:0000313" key="3">
    <source>
        <dbReference type="Proteomes" id="UP001178461"/>
    </source>
</evidence>
<dbReference type="InterPro" id="IPR032675">
    <property type="entry name" value="LRR_dom_sf"/>
</dbReference>
<reference evidence="2" key="1">
    <citation type="submission" date="2022-12" db="EMBL/GenBank/DDBJ databases">
        <authorList>
            <person name="Alioto T."/>
            <person name="Alioto T."/>
            <person name="Gomez Garrido J."/>
        </authorList>
    </citation>
    <scope>NUCLEOTIDE SEQUENCE</scope>
</reference>